<gene>
    <name evidence="3" type="ORF">AK812_SmicGene11291</name>
</gene>
<accession>A0A1Q9EDM2</accession>
<keyword evidence="2" id="KW-0732">Signal</keyword>
<feature type="signal peptide" evidence="2">
    <location>
        <begin position="1"/>
        <end position="15"/>
    </location>
</feature>
<reference evidence="3 4" key="1">
    <citation type="submission" date="2016-02" db="EMBL/GenBank/DDBJ databases">
        <title>Genome analysis of coral dinoflagellate symbionts highlights evolutionary adaptations to a symbiotic lifestyle.</title>
        <authorList>
            <person name="Aranda M."/>
            <person name="Li Y."/>
            <person name="Liew Y.J."/>
            <person name="Baumgarten S."/>
            <person name="Simakov O."/>
            <person name="Wilson M."/>
            <person name="Piel J."/>
            <person name="Ashoor H."/>
            <person name="Bougouffa S."/>
            <person name="Bajic V.B."/>
            <person name="Ryu T."/>
            <person name="Ravasi T."/>
            <person name="Bayer T."/>
            <person name="Micklem G."/>
            <person name="Kim H."/>
            <person name="Bhak J."/>
            <person name="Lajeunesse T.C."/>
            <person name="Voolstra C.R."/>
        </authorList>
    </citation>
    <scope>NUCLEOTIDE SEQUENCE [LARGE SCALE GENOMIC DNA]</scope>
    <source>
        <strain evidence="3 4">CCMP2467</strain>
    </source>
</reference>
<evidence type="ECO:0000256" key="1">
    <source>
        <dbReference type="SAM" id="Coils"/>
    </source>
</evidence>
<feature type="coiled-coil region" evidence="1">
    <location>
        <begin position="55"/>
        <end position="112"/>
    </location>
</feature>
<comment type="caution">
    <text evidence="3">The sequence shown here is derived from an EMBL/GenBank/DDBJ whole genome shotgun (WGS) entry which is preliminary data.</text>
</comment>
<keyword evidence="4" id="KW-1185">Reference proteome</keyword>
<name>A0A1Q9EDM2_SYMMI</name>
<feature type="chain" id="PRO_5013113486" evidence="2">
    <location>
        <begin position="16"/>
        <end position="228"/>
    </location>
</feature>
<dbReference type="OrthoDB" id="434088at2759"/>
<dbReference type="Proteomes" id="UP000186817">
    <property type="component" value="Unassembled WGS sequence"/>
</dbReference>
<evidence type="ECO:0000313" key="3">
    <source>
        <dbReference type="EMBL" id="OLQ05536.1"/>
    </source>
</evidence>
<protein>
    <submittedName>
        <fullName evidence="3">Uncharacterized protein</fullName>
    </submittedName>
</protein>
<evidence type="ECO:0000256" key="2">
    <source>
        <dbReference type="SAM" id="SignalP"/>
    </source>
</evidence>
<dbReference type="AlphaFoldDB" id="A0A1Q9EDM2"/>
<sequence length="228" mass="24557">MVPMVVMFAAGLALCGQNPFSLKPSEVARRAQMTPSQQARQILGPTASNDTVVGVADIIAQAEVAQAQAEVAQAQAQVAQAPAQAEVAQAQAEVAQAHRMYLEKEKNRLEKKLLITESRSAAVLCNRFLVETGLLSLYPSSTLTDAYDQFKSNLVQKRRNALTMDIHYPHLVAKGFVCGGRPPAQSMAITMAVCLLQEKQHLHHNAVVVDHEYKPVATLAAGNIGPPP</sequence>
<evidence type="ECO:0000313" key="4">
    <source>
        <dbReference type="Proteomes" id="UP000186817"/>
    </source>
</evidence>
<proteinExistence type="predicted"/>
<keyword evidence="1" id="KW-0175">Coiled coil</keyword>
<dbReference type="EMBL" id="LSRX01000182">
    <property type="protein sequence ID" value="OLQ05536.1"/>
    <property type="molecule type" value="Genomic_DNA"/>
</dbReference>
<organism evidence="3 4">
    <name type="scientific">Symbiodinium microadriaticum</name>
    <name type="common">Dinoflagellate</name>
    <name type="synonym">Zooxanthella microadriatica</name>
    <dbReference type="NCBI Taxonomy" id="2951"/>
    <lineage>
        <taxon>Eukaryota</taxon>
        <taxon>Sar</taxon>
        <taxon>Alveolata</taxon>
        <taxon>Dinophyceae</taxon>
        <taxon>Suessiales</taxon>
        <taxon>Symbiodiniaceae</taxon>
        <taxon>Symbiodinium</taxon>
    </lineage>
</organism>